<evidence type="ECO:0000313" key="1">
    <source>
        <dbReference type="EMBL" id="MBM1715767.1"/>
    </source>
</evidence>
<dbReference type="AlphaFoldDB" id="A0AAE3B7Z0"/>
<dbReference type="PROSITE" id="PS51257">
    <property type="entry name" value="PROKAR_LIPOPROTEIN"/>
    <property type="match status" value="1"/>
</dbReference>
<evidence type="ECO:0008006" key="3">
    <source>
        <dbReference type="Google" id="ProtNLM"/>
    </source>
</evidence>
<accession>A0AAE3B7Z0</accession>
<gene>
    <name evidence="1" type="ORF">JQV55_19515</name>
</gene>
<organism evidence="1 2">
    <name type="scientific">Sulfitobacter geojensis</name>
    <dbReference type="NCBI Taxonomy" id="1342299"/>
    <lineage>
        <taxon>Bacteria</taxon>
        <taxon>Pseudomonadati</taxon>
        <taxon>Pseudomonadota</taxon>
        <taxon>Alphaproteobacteria</taxon>
        <taxon>Rhodobacterales</taxon>
        <taxon>Roseobacteraceae</taxon>
        <taxon>Sulfitobacter</taxon>
    </lineage>
</organism>
<proteinExistence type="predicted"/>
<dbReference type="RefSeq" id="WP_203243498.1">
    <property type="nucleotide sequence ID" value="NZ_JAFBRH010000008.1"/>
</dbReference>
<comment type="caution">
    <text evidence="1">The sequence shown here is derived from an EMBL/GenBank/DDBJ whole genome shotgun (WGS) entry which is preliminary data.</text>
</comment>
<dbReference type="EMBL" id="JAFBRM010000009">
    <property type="protein sequence ID" value="MBM1715767.1"/>
    <property type="molecule type" value="Genomic_DNA"/>
</dbReference>
<sequence length="96" mass="10112">MKFSTSGLGFAILALGGCADFDGQAGTSTDGFIKELPEGVLEIAAPFQDLNAVQIEPTDGCFVYRYVGPVETTYLPLRSKRGNPICTRPQGVPATG</sequence>
<protein>
    <recommendedName>
        <fullName evidence="3">Lipoprotein</fullName>
    </recommendedName>
</protein>
<keyword evidence="2" id="KW-1185">Reference proteome</keyword>
<dbReference type="Proteomes" id="UP000732193">
    <property type="component" value="Unassembled WGS sequence"/>
</dbReference>
<evidence type="ECO:0000313" key="2">
    <source>
        <dbReference type="Proteomes" id="UP000732193"/>
    </source>
</evidence>
<reference evidence="1 2" key="1">
    <citation type="submission" date="2021-01" db="EMBL/GenBank/DDBJ databases">
        <title>Diatom-associated Roseobacters Show Island Model of Population Structure.</title>
        <authorList>
            <person name="Qu L."/>
            <person name="Feng X."/>
            <person name="Chen Y."/>
            <person name="Li L."/>
            <person name="Wang X."/>
            <person name="Hu Z."/>
            <person name="Wang H."/>
            <person name="Luo H."/>
        </authorList>
    </citation>
    <scope>NUCLEOTIDE SEQUENCE [LARGE SCALE GENOMIC DNA]</scope>
    <source>
        <strain evidence="1 2">TR60-84</strain>
    </source>
</reference>
<name>A0AAE3B7Z0_9RHOB</name>